<feature type="transmembrane region" description="Helical" evidence="1">
    <location>
        <begin position="385"/>
        <end position="406"/>
    </location>
</feature>
<dbReference type="Gene3D" id="3.40.710.10">
    <property type="entry name" value="DD-peptidase/beta-lactamase superfamily"/>
    <property type="match status" value="1"/>
</dbReference>
<keyword evidence="1" id="KW-1133">Transmembrane helix</keyword>
<dbReference type="PANTHER" id="PTHR46825">
    <property type="entry name" value="D-ALANYL-D-ALANINE-CARBOXYPEPTIDASE/ENDOPEPTIDASE AMPH"/>
    <property type="match status" value="1"/>
</dbReference>
<feature type="domain" description="Beta-lactamase-related" evidence="2">
    <location>
        <begin position="37"/>
        <end position="357"/>
    </location>
</feature>
<sequence length="489" mass="54892">MKIPKITIVFIYVLWNIAILFLPTSKVFAEKDIRSTIDNYVETFIKEHQIPGASIAIVHKDDLFYSKAWGRTGETKEKITTETPFTIGSISKSLTGLAVMKLMEEDAVRLEDPIQKYIPWFTLKDKEASSKITIKHLLTHSSGISTYSGLAISDKESEELSAIKDNVKSLSNVMLTALPGEKYQYSNANYLILGALIEEVTNQTYSDYMEQEIFLPLGMKDAAADKDTAYKKGYLSGYQSWFGIPRKSSITYDNGGAPYGYIAASAEDMTRYIKFLSQSENANFITEKTMNLYVSPQVQTNENRFYSLGLRITNPNSEEKMIWHSGSTPDSHAEMFFIPKTEWGGVILTNKNHILEEEALLYLKQGIINIINGEDPVDIPPNTPIVQLVTMGIICFLFVICIYLLVKIKLGKFHRRMLWFICGIAFGVASIGFIPLLTYSAGSPWHAIKVFSPDLAYLSIGIVVMLALNGLTSMLIACKKQPVDKVYSR</sequence>
<proteinExistence type="predicted"/>
<dbReference type="InterPro" id="IPR001466">
    <property type="entry name" value="Beta-lactam-related"/>
</dbReference>
<dbReference type="RefSeq" id="WP_098489243.1">
    <property type="nucleotide sequence ID" value="NZ_NUWN01000004.1"/>
</dbReference>
<dbReference type="PANTHER" id="PTHR46825:SF9">
    <property type="entry name" value="BETA-LACTAMASE-RELATED DOMAIN-CONTAINING PROTEIN"/>
    <property type="match status" value="1"/>
</dbReference>
<keyword evidence="1" id="KW-0812">Transmembrane</keyword>
<feature type="transmembrane region" description="Helical" evidence="1">
    <location>
        <begin position="457"/>
        <end position="478"/>
    </location>
</feature>
<evidence type="ECO:0000313" key="3">
    <source>
        <dbReference type="EMBL" id="PFK47672.1"/>
    </source>
</evidence>
<organism evidence="3 4">
    <name type="scientific">Bacillus cereus</name>
    <dbReference type="NCBI Taxonomy" id="1396"/>
    <lineage>
        <taxon>Bacteria</taxon>
        <taxon>Bacillati</taxon>
        <taxon>Bacillota</taxon>
        <taxon>Bacilli</taxon>
        <taxon>Bacillales</taxon>
        <taxon>Bacillaceae</taxon>
        <taxon>Bacillus</taxon>
        <taxon>Bacillus cereus group</taxon>
    </lineage>
</organism>
<keyword evidence="1" id="KW-0472">Membrane</keyword>
<dbReference type="AlphaFoldDB" id="A0A2B0MU40"/>
<dbReference type="Proteomes" id="UP000242656">
    <property type="component" value="Unassembled WGS sequence"/>
</dbReference>
<gene>
    <name evidence="3" type="ORF">COI93_00835</name>
</gene>
<accession>A0A2B0MU40</accession>
<feature type="transmembrane region" description="Helical" evidence="1">
    <location>
        <begin position="418"/>
        <end position="437"/>
    </location>
</feature>
<evidence type="ECO:0000259" key="2">
    <source>
        <dbReference type="Pfam" id="PF00144"/>
    </source>
</evidence>
<protein>
    <submittedName>
        <fullName evidence="3">Penicillin-binding protein</fullName>
    </submittedName>
</protein>
<evidence type="ECO:0000256" key="1">
    <source>
        <dbReference type="SAM" id="Phobius"/>
    </source>
</evidence>
<dbReference type="InterPro" id="IPR012338">
    <property type="entry name" value="Beta-lactam/transpept-like"/>
</dbReference>
<reference evidence="3 4" key="1">
    <citation type="submission" date="2017-09" db="EMBL/GenBank/DDBJ databases">
        <title>Large-scale bioinformatics analysis of Bacillus genomes uncovers conserved roles of natural products in bacterial physiology.</title>
        <authorList>
            <consortium name="Agbiome Team Llc"/>
            <person name="Bleich R.M."/>
            <person name="Grubbs K.J."/>
            <person name="Santa Maria K.C."/>
            <person name="Allen S.E."/>
            <person name="Farag S."/>
            <person name="Shank E.A."/>
            <person name="Bowers A."/>
        </authorList>
    </citation>
    <scope>NUCLEOTIDE SEQUENCE [LARGE SCALE GENOMIC DNA]</scope>
    <source>
        <strain evidence="3 4">AFS083043</strain>
    </source>
</reference>
<evidence type="ECO:0000313" key="4">
    <source>
        <dbReference type="Proteomes" id="UP000242656"/>
    </source>
</evidence>
<dbReference type="Pfam" id="PF00144">
    <property type="entry name" value="Beta-lactamase"/>
    <property type="match status" value="1"/>
</dbReference>
<dbReference type="SUPFAM" id="SSF56601">
    <property type="entry name" value="beta-lactamase/transpeptidase-like"/>
    <property type="match status" value="1"/>
</dbReference>
<dbReference type="EMBL" id="NUWN01000004">
    <property type="protein sequence ID" value="PFK47672.1"/>
    <property type="molecule type" value="Genomic_DNA"/>
</dbReference>
<name>A0A2B0MU40_BACCE</name>
<comment type="caution">
    <text evidence="3">The sequence shown here is derived from an EMBL/GenBank/DDBJ whole genome shotgun (WGS) entry which is preliminary data.</text>
</comment>
<dbReference type="InterPro" id="IPR050491">
    <property type="entry name" value="AmpC-like"/>
</dbReference>